<dbReference type="CDD" id="cd05121">
    <property type="entry name" value="ABC1_ADCK3-like"/>
    <property type="match status" value="1"/>
</dbReference>
<evidence type="ECO:0000313" key="3">
    <source>
        <dbReference type="EMBL" id="VEB43847.1"/>
    </source>
</evidence>
<feature type="domain" description="ABC1 atypical kinase-like" evidence="2">
    <location>
        <begin position="91"/>
        <end position="289"/>
    </location>
</feature>
<dbReference type="InterPro" id="IPR050154">
    <property type="entry name" value="UbiB_kinase"/>
</dbReference>
<evidence type="ECO:0000256" key="1">
    <source>
        <dbReference type="ARBA" id="ARBA00009670"/>
    </source>
</evidence>
<dbReference type="InterPro" id="IPR004147">
    <property type="entry name" value="ABC1_dom"/>
</dbReference>
<dbReference type="InterPro" id="IPR011009">
    <property type="entry name" value="Kinase-like_dom_sf"/>
</dbReference>
<reference evidence="3 4" key="1">
    <citation type="submission" date="2018-12" db="EMBL/GenBank/DDBJ databases">
        <authorList>
            <consortium name="Pathogen Informatics"/>
        </authorList>
    </citation>
    <scope>NUCLEOTIDE SEQUENCE [LARGE SCALE GENOMIC DNA]</scope>
    <source>
        <strain evidence="3 4">NCTC9695</strain>
    </source>
</reference>
<name>A0A447TG83_CHRVL</name>
<proteinExistence type="inferred from homology"/>
<dbReference type="PANTHER" id="PTHR10566:SF113">
    <property type="entry name" value="PROTEIN ACTIVITY OF BC1 COMPLEX KINASE 7, CHLOROPLASTIC"/>
    <property type="match status" value="1"/>
</dbReference>
<comment type="similarity">
    <text evidence="1">Belongs to the protein kinase superfamily. ADCK protein kinase family.</text>
</comment>
<dbReference type="Proteomes" id="UP000275777">
    <property type="component" value="Chromosome"/>
</dbReference>
<dbReference type="PANTHER" id="PTHR10566">
    <property type="entry name" value="CHAPERONE-ACTIVITY OF BC1 COMPLEX CABC1 -RELATED"/>
    <property type="match status" value="1"/>
</dbReference>
<keyword evidence="3" id="KW-0830">Ubiquinone</keyword>
<gene>
    <name evidence="3" type="primary">ubiB_2</name>
    <name evidence="3" type="ORF">NCTC9695_04307</name>
</gene>
<dbReference type="SUPFAM" id="SSF56112">
    <property type="entry name" value="Protein kinase-like (PK-like)"/>
    <property type="match status" value="1"/>
</dbReference>
<dbReference type="AlphaFoldDB" id="A0A447TG83"/>
<accession>A0A447TG83</accession>
<sequence>MRDLPRLREISGILIRHGLGEFAQRLKLPRAMEKAGEWLNLSLPEGESGRPTAVRVRLAFEELGPTFIKLGQILSTRVDVFPPDWIDEFEKLQNRVPPLPPAMVRKMIVDTLGAEAGQLFAEFDMQPIGSASIAQVHRARLKDGREVAVKLRRPGIADKVEADLRILAHLAHLLELEFPELRRYQPSGIAAQFARSLRRELDLAIEARNMERFAKDFVDDPFVMVPQVHWEYTNAAVNVQTFVDGVPASDLSRLKDSGLDPVLLAQRGADAVLKMILINGFFHADPTPATCSSWPSTASPSSISAWWGASATRGATRSSICCRRWPSATSTASSTCWSNGPAARRWTCRNSPTRSASSCSSTSTCR</sequence>
<evidence type="ECO:0000313" key="4">
    <source>
        <dbReference type="Proteomes" id="UP000275777"/>
    </source>
</evidence>
<organism evidence="3 4">
    <name type="scientific">Chromobacterium violaceum</name>
    <dbReference type="NCBI Taxonomy" id="536"/>
    <lineage>
        <taxon>Bacteria</taxon>
        <taxon>Pseudomonadati</taxon>
        <taxon>Pseudomonadota</taxon>
        <taxon>Betaproteobacteria</taxon>
        <taxon>Neisseriales</taxon>
        <taxon>Chromobacteriaceae</taxon>
        <taxon>Chromobacterium</taxon>
    </lineage>
</organism>
<evidence type="ECO:0000259" key="2">
    <source>
        <dbReference type="Pfam" id="PF03109"/>
    </source>
</evidence>
<protein>
    <submittedName>
        <fullName evidence="3">Probable ubiquinone biosynthesis protein UbiB</fullName>
    </submittedName>
</protein>
<dbReference type="Pfam" id="PF03109">
    <property type="entry name" value="ABC1"/>
    <property type="match status" value="1"/>
</dbReference>
<dbReference type="EMBL" id="LR134182">
    <property type="protein sequence ID" value="VEB43847.1"/>
    <property type="molecule type" value="Genomic_DNA"/>
</dbReference>